<accession>A0ABV0NNL5</accession>
<dbReference type="PANTHER" id="PTHR17149:SF6">
    <property type="entry name" value="NUCLEAR PROTEIN 1"/>
    <property type="match status" value="1"/>
</dbReference>
<evidence type="ECO:0000313" key="3">
    <source>
        <dbReference type="EMBL" id="MEQ2173003.1"/>
    </source>
</evidence>
<reference evidence="3 4" key="1">
    <citation type="submission" date="2021-06" db="EMBL/GenBank/DDBJ databases">
        <authorList>
            <person name="Palmer J.M."/>
        </authorList>
    </citation>
    <scope>NUCLEOTIDE SEQUENCE [LARGE SCALE GENOMIC DNA]</scope>
    <source>
        <strain evidence="3 4">GA_2019</strain>
        <tissue evidence="3">Muscle</tissue>
    </source>
</reference>
<dbReference type="EMBL" id="JAHRIO010043494">
    <property type="protein sequence ID" value="MEQ2173003.1"/>
    <property type="molecule type" value="Genomic_DNA"/>
</dbReference>
<keyword evidence="4" id="KW-1185">Reference proteome</keyword>
<dbReference type="PANTHER" id="PTHR17149">
    <property type="entry name" value="NUCLEAR PROTEIN 1 AND 2"/>
    <property type="match status" value="1"/>
</dbReference>
<feature type="region of interest" description="Disordered" evidence="2">
    <location>
        <begin position="59"/>
        <end position="89"/>
    </location>
</feature>
<evidence type="ECO:0000313" key="4">
    <source>
        <dbReference type="Proteomes" id="UP001476798"/>
    </source>
</evidence>
<proteinExistence type="inferred from homology"/>
<name>A0ABV0NNL5_9TELE</name>
<dbReference type="Pfam" id="PF10195">
    <property type="entry name" value="Phospho_p8"/>
    <property type="match status" value="1"/>
</dbReference>
<organism evidence="3 4">
    <name type="scientific">Goodea atripinnis</name>
    <dbReference type="NCBI Taxonomy" id="208336"/>
    <lineage>
        <taxon>Eukaryota</taxon>
        <taxon>Metazoa</taxon>
        <taxon>Chordata</taxon>
        <taxon>Craniata</taxon>
        <taxon>Vertebrata</taxon>
        <taxon>Euteleostomi</taxon>
        <taxon>Actinopterygii</taxon>
        <taxon>Neopterygii</taxon>
        <taxon>Teleostei</taxon>
        <taxon>Neoteleostei</taxon>
        <taxon>Acanthomorphata</taxon>
        <taxon>Ovalentaria</taxon>
        <taxon>Atherinomorphae</taxon>
        <taxon>Cyprinodontiformes</taxon>
        <taxon>Goodeidae</taxon>
        <taxon>Goodea</taxon>
    </lineage>
</organism>
<dbReference type="Proteomes" id="UP001476798">
    <property type="component" value="Unassembled WGS sequence"/>
</dbReference>
<protein>
    <submittedName>
        <fullName evidence="3">Uncharacterized protein</fullName>
    </submittedName>
</protein>
<evidence type="ECO:0000256" key="2">
    <source>
        <dbReference type="SAM" id="MobiDB-lite"/>
    </source>
</evidence>
<gene>
    <name evidence="3" type="ORF">GOODEAATRI_027192</name>
</gene>
<comment type="similarity">
    <text evidence="1">Belongs to the NUPR family.</text>
</comment>
<dbReference type="InterPro" id="IPR018792">
    <property type="entry name" value="NUPR1-like"/>
</dbReference>
<comment type="caution">
    <text evidence="3">The sequence shown here is derived from an EMBL/GenBank/DDBJ whole genome shotgun (WGS) entry which is preliminary data.</text>
</comment>
<sequence length="202" mass="22280">MSHVDVKNLKLSKFEEEHYDEYDCYNLTDKYAGEETGFLLLQNFTRTITNGLSRACVAEGSARKGRTKKEASENTNRQNPAGHERKINSEDIGGSVVTFEPCASVQNSFSESADLTSEAAWMAFPGDGPRPPWRQIETCGWQEFIGAGFKSLHDEEPAEPGLHRFDACRCSSADLSVDLHQSPGSDQSGAAGMMGWQLGDFF</sequence>
<evidence type="ECO:0000256" key="1">
    <source>
        <dbReference type="ARBA" id="ARBA00009380"/>
    </source>
</evidence>